<dbReference type="NCBIfam" id="TIGR00005">
    <property type="entry name" value="rluA_subfam"/>
    <property type="match status" value="1"/>
</dbReference>
<keyword evidence="3 5" id="KW-0413">Isomerase</keyword>
<dbReference type="InterPro" id="IPR006145">
    <property type="entry name" value="PsdUridine_synth_RsuA/RluA"/>
</dbReference>
<dbReference type="PANTHER" id="PTHR21600">
    <property type="entry name" value="MITOCHONDRIAL RNA PSEUDOURIDINE SYNTHASE"/>
    <property type="match status" value="1"/>
</dbReference>
<keyword evidence="6" id="KW-1185">Reference proteome</keyword>
<dbReference type="InterPro" id="IPR050188">
    <property type="entry name" value="RluA_PseudoU_synthase"/>
</dbReference>
<dbReference type="CDD" id="cd02869">
    <property type="entry name" value="PseudoU_synth_RluA_like"/>
    <property type="match status" value="1"/>
</dbReference>
<dbReference type="EC" id="5.4.99.-" evidence="3"/>
<evidence type="ECO:0000313" key="5">
    <source>
        <dbReference type="EMBL" id="MEQ2366780.1"/>
    </source>
</evidence>
<organism evidence="5 6">
    <name type="scientific">Coprococcus intestinihominis</name>
    <dbReference type="NCBI Taxonomy" id="3133154"/>
    <lineage>
        <taxon>Bacteria</taxon>
        <taxon>Bacillati</taxon>
        <taxon>Bacillota</taxon>
        <taxon>Clostridia</taxon>
        <taxon>Lachnospirales</taxon>
        <taxon>Lachnospiraceae</taxon>
        <taxon>Coprococcus</taxon>
    </lineage>
</organism>
<comment type="catalytic activity">
    <reaction evidence="1 3">
        <text>a uridine in RNA = a pseudouridine in RNA</text>
        <dbReference type="Rhea" id="RHEA:48348"/>
        <dbReference type="Rhea" id="RHEA-COMP:12068"/>
        <dbReference type="Rhea" id="RHEA-COMP:12069"/>
        <dbReference type="ChEBI" id="CHEBI:65314"/>
        <dbReference type="ChEBI" id="CHEBI:65315"/>
    </reaction>
</comment>
<dbReference type="RefSeq" id="WP_349086366.1">
    <property type="nucleotide sequence ID" value="NZ_JBBMEK010000358.1"/>
</dbReference>
<dbReference type="EMBL" id="JBBMEK010000358">
    <property type="protein sequence ID" value="MEQ2366780.1"/>
    <property type="molecule type" value="Genomic_DNA"/>
</dbReference>
<feature type="domain" description="Pseudouridine synthase RsuA/RluA-like" evidence="4">
    <location>
        <begin position="97"/>
        <end position="254"/>
    </location>
</feature>
<dbReference type="InterPro" id="IPR020103">
    <property type="entry name" value="PsdUridine_synth_cat_dom_sf"/>
</dbReference>
<dbReference type="Pfam" id="PF00849">
    <property type="entry name" value="PseudoU_synth_2"/>
    <property type="match status" value="1"/>
</dbReference>
<evidence type="ECO:0000256" key="1">
    <source>
        <dbReference type="ARBA" id="ARBA00000073"/>
    </source>
</evidence>
<reference evidence="5 6" key="1">
    <citation type="submission" date="2024-03" db="EMBL/GenBank/DDBJ databases">
        <title>Human intestinal bacterial collection.</title>
        <authorList>
            <person name="Pauvert C."/>
            <person name="Hitch T.C.A."/>
            <person name="Clavel T."/>
        </authorList>
    </citation>
    <scope>NUCLEOTIDE SEQUENCE [LARGE SCALE GENOMIC DNA]</scope>
    <source>
        <strain evidence="5 6">CLA-AA-H190</strain>
    </source>
</reference>
<gene>
    <name evidence="5" type="ORF">WMO25_17070</name>
</gene>
<evidence type="ECO:0000313" key="6">
    <source>
        <dbReference type="Proteomes" id="UP001469749"/>
    </source>
</evidence>
<dbReference type="Proteomes" id="UP001469749">
    <property type="component" value="Unassembled WGS sequence"/>
</dbReference>
<evidence type="ECO:0000256" key="2">
    <source>
        <dbReference type="ARBA" id="ARBA00010876"/>
    </source>
</evidence>
<proteinExistence type="inferred from homology"/>
<evidence type="ECO:0000259" key="4">
    <source>
        <dbReference type="Pfam" id="PF00849"/>
    </source>
</evidence>
<dbReference type="InterPro" id="IPR006225">
    <property type="entry name" value="PsdUridine_synth_RluC/D"/>
</dbReference>
<dbReference type="SUPFAM" id="SSF55120">
    <property type="entry name" value="Pseudouridine synthase"/>
    <property type="match status" value="1"/>
</dbReference>
<name>A0ABV1BA00_9FIRM</name>
<dbReference type="PANTHER" id="PTHR21600:SF87">
    <property type="entry name" value="RNA PSEUDOURIDYLATE SYNTHASE DOMAIN-CONTAINING PROTEIN 1"/>
    <property type="match status" value="1"/>
</dbReference>
<sequence>KFGKGEITIMQQLSYTIEPEADGLSVNTYARNIAGLSRAFLRSVKFRENGILINGQRVTTRGVLHAGDSLVFNMPNDRTQKVMPAEGPVSIVFENEDIVLVNKPAGLVIHPCHGHYSDTLLSYLAWYYRLLPEQPLLCPIGRLDKDTSGLILIAKNKYAAQQLERQRANHTLSRVYLALTEGHWTDQPRSGLIDRPIAKVPDCFNRYQIADTGRPSRTEYKVLSEFTYEETPFSLVRLKLQTGRTHQIRVHMASLSHPLLGDSIYGHEGFLGFDRAALHSFEITCQLPGHQDLAVFSSEMPEDFQKMIAKSINFSSTLI</sequence>
<comment type="function">
    <text evidence="3">Responsible for synthesis of pseudouridine from uracil.</text>
</comment>
<comment type="similarity">
    <text evidence="2 3">Belongs to the pseudouridine synthase RluA family.</text>
</comment>
<dbReference type="GO" id="GO:0016853">
    <property type="term" value="F:isomerase activity"/>
    <property type="evidence" value="ECO:0007669"/>
    <property type="project" value="UniProtKB-KW"/>
</dbReference>
<protein>
    <recommendedName>
        <fullName evidence="3">Pseudouridine synthase</fullName>
        <ecNumber evidence="3">5.4.99.-</ecNumber>
    </recommendedName>
</protein>
<evidence type="ECO:0000256" key="3">
    <source>
        <dbReference type="RuleBase" id="RU362028"/>
    </source>
</evidence>
<dbReference type="Gene3D" id="3.30.2350.10">
    <property type="entry name" value="Pseudouridine synthase"/>
    <property type="match status" value="1"/>
</dbReference>
<comment type="caution">
    <text evidence="5">The sequence shown here is derived from an EMBL/GenBank/DDBJ whole genome shotgun (WGS) entry which is preliminary data.</text>
</comment>
<accession>A0ABV1BA00</accession>
<feature type="non-terminal residue" evidence="5">
    <location>
        <position position="1"/>
    </location>
</feature>